<keyword evidence="9" id="KW-0675">Receptor</keyword>
<keyword evidence="5" id="KW-0472">Membrane</keyword>
<feature type="non-terminal residue" evidence="9">
    <location>
        <position position="176"/>
    </location>
</feature>
<keyword evidence="10" id="KW-1185">Reference proteome</keyword>
<dbReference type="InterPro" id="IPR007110">
    <property type="entry name" value="Ig-like_dom"/>
</dbReference>
<accession>A0A091MNU6</accession>
<evidence type="ECO:0000313" key="10">
    <source>
        <dbReference type="Proteomes" id="UP000053537"/>
    </source>
</evidence>
<dbReference type="Gene3D" id="2.60.40.10">
    <property type="entry name" value="Immunoglobulins"/>
    <property type="match status" value="2"/>
</dbReference>
<comment type="similarity">
    <text evidence="2">Belongs to the CD200R family.</text>
</comment>
<feature type="domain" description="Ig-like" evidence="8">
    <location>
        <begin position="1"/>
        <end position="93"/>
    </location>
</feature>
<protein>
    <submittedName>
        <fullName evidence="9">Cell surface glycoprotein CD200 receptor 1-A</fullName>
    </submittedName>
</protein>
<keyword evidence="6" id="KW-1015">Disulfide bond</keyword>
<evidence type="ECO:0000256" key="6">
    <source>
        <dbReference type="ARBA" id="ARBA00023157"/>
    </source>
</evidence>
<keyword evidence="3" id="KW-0812">Transmembrane</keyword>
<dbReference type="PROSITE" id="PS50835">
    <property type="entry name" value="IG_LIKE"/>
    <property type="match status" value="1"/>
</dbReference>
<dbReference type="GO" id="GO:0038023">
    <property type="term" value="F:signaling receptor activity"/>
    <property type="evidence" value="ECO:0007669"/>
    <property type="project" value="InterPro"/>
</dbReference>
<dbReference type="AlphaFoldDB" id="A0A091MNU6"/>
<evidence type="ECO:0000256" key="1">
    <source>
        <dbReference type="ARBA" id="ARBA00004167"/>
    </source>
</evidence>
<dbReference type="InterPro" id="IPR036179">
    <property type="entry name" value="Ig-like_dom_sf"/>
</dbReference>
<evidence type="ECO:0000256" key="4">
    <source>
        <dbReference type="ARBA" id="ARBA00022989"/>
    </source>
</evidence>
<gene>
    <name evidence="9" type="ORF">N310_13715</name>
</gene>
<organism evidence="9 10">
    <name type="scientific">Acanthisitta chloris</name>
    <name type="common">rifleman</name>
    <dbReference type="NCBI Taxonomy" id="57068"/>
    <lineage>
        <taxon>Eukaryota</taxon>
        <taxon>Metazoa</taxon>
        <taxon>Chordata</taxon>
        <taxon>Craniata</taxon>
        <taxon>Vertebrata</taxon>
        <taxon>Euteleostomi</taxon>
        <taxon>Archelosauria</taxon>
        <taxon>Archosauria</taxon>
        <taxon>Dinosauria</taxon>
        <taxon>Saurischia</taxon>
        <taxon>Theropoda</taxon>
        <taxon>Coelurosauria</taxon>
        <taxon>Aves</taxon>
        <taxon>Neognathae</taxon>
        <taxon>Neoaves</taxon>
        <taxon>Telluraves</taxon>
        <taxon>Australaves</taxon>
        <taxon>Passeriformes</taxon>
        <taxon>Acanthisittidae</taxon>
        <taxon>Acanthisitta</taxon>
    </lineage>
</organism>
<dbReference type="EMBL" id="KK833518">
    <property type="protein sequence ID" value="KFP78325.1"/>
    <property type="molecule type" value="Genomic_DNA"/>
</dbReference>
<feature type="non-terminal residue" evidence="9">
    <location>
        <position position="1"/>
    </location>
</feature>
<dbReference type="SUPFAM" id="SSF48726">
    <property type="entry name" value="Immunoglobulin"/>
    <property type="match status" value="2"/>
</dbReference>
<evidence type="ECO:0000256" key="5">
    <source>
        <dbReference type="ARBA" id="ARBA00023136"/>
    </source>
</evidence>
<evidence type="ECO:0000256" key="7">
    <source>
        <dbReference type="ARBA" id="ARBA00023180"/>
    </source>
</evidence>
<proteinExistence type="inferred from homology"/>
<evidence type="ECO:0000259" key="8">
    <source>
        <dbReference type="PROSITE" id="PS50835"/>
    </source>
</evidence>
<evidence type="ECO:0000256" key="3">
    <source>
        <dbReference type="ARBA" id="ARBA00022692"/>
    </source>
</evidence>
<dbReference type="InterPro" id="IPR040012">
    <property type="entry name" value="CD200R"/>
</dbReference>
<dbReference type="GO" id="GO:0009897">
    <property type="term" value="C:external side of plasma membrane"/>
    <property type="evidence" value="ECO:0007669"/>
    <property type="project" value="TreeGrafter"/>
</dbReference>
<dbReference type="PANTHER" id="PTHR21462:SF2">
    <property type="entry name" value="CELL SURFACE GLYCOPROTEIN CD200 RECEPTOR 2"/>
    <property type="match status" value="1"/>
</dbReference>
<keyword evidence="4" id="KW-1133">Transmembrane helix</keyword>
<sequence>IGSNSQLACKLRPNLTVLTWKISPKVGGPCTLGYRADLNTTDRTNCSDSINWKFRPDLDAALEIRQVGIAQEGDYTCEIAATEGNYQERYYLTVLVHPRLSLYCDDRGTPVCEAAAGKPPAQVLWVVGSNSTPEEEGHKNGTVTVLSRFTEHSSNVINATCMVFHPAVNWSKSIVC</sequence>
<evidence type="ECO:0000313" key="9">
    <source>
        <dbReference type="EMBL" id="KFP78325.1"/>
    </source>
</evidence>
<comment type="subcellular location">
    <subcellularLocation>
        <location evidence="1">Membrane</location>
        <topology evidence="1">Single-pass membrane protein</topology>
    </subcellularLocation>
</comment>
<reference evidence="9 10" key="1">
    <citation type="submission" date="2014-04" db="EMBL/GenBank/DDBJ databases">
        <title>Genome evolution of avian class.</title>
        <authorList>
            <person name="Zhang G."/>
            <person name="Li C."/>
        </authorList>
    </citation>
    <scope>NUCLEOTIDE SEQUENCE [LARGE SCALE GENOMIC DNA]</scope>
    <source>
        <strain evidence="9">BGI_N310</strain>
    </source>
</reference>
<dbReference type="Proteomes" id="UP000053537">
    <property type="component" value="Unassembled WGS sequence"/>
</dbReference>
<keyword evidence="7" id="KW-0325">Glycoprotein</keyword>
<dbReference type="InterPro" id="IPR013783">
    <property type="entry name" value="Ig-like_fold"/>
</dbReference>
<dbReference type="GO" id="GO:0150077">
    <property type="term" value="P:regulation of neuroinflammatory response"/>
    <property type="evidence" value="ECO:0007669"/>
    <property type="project" value="InterPro"/>
</dbReference>
<name>A0A091MNU6_9PASS</name>
<evidence type="ECO:0000256" key="2">
    <source>
        <dbReference type="ARBA" id="ARBA00008215"/>
    </source>
</evidence>
<dbReference type="PANTHER" id="PTHR21462">
    <property type="entry name" value="CELL SURFACE GLYCOPROTEIN OX2 RECEPTOR PRECURSOR"/>
    <property type="match status" value="1"/>
</dbReference>